<evidence type="ECO:0000313" key="2">
    <source>
        <dbReference type="Proteomes" id="UP000438429"/>
    </source>
</evidence>
<name>A0A6A4SAN5_SCOMX</name>
<dbReference type="Proteomes" id="UP000438429">
    <property type="component" value="Unassembled WGS sequence"/>
</dbReference>
<organism evidence="1 2">
    <name type="scientific">Scophthalmus maximus</name>
    <name type="common">Turbot</name>
    <name type="synonym">Psetta maxima</name>
    <dbReference type="NCBI Taxonomy" id="52904"/>
    <lineage>
        <taxon>Eukaryota</taxon>
        <taxon>Metazoa</taxon>
        <taxon>Chordata</taxon>
        <taxon>Craniata</taxon>
        <taxon>Vertebrata</taxon>
        <taxon>Euteleostomi</taxon>
        <taxon>Actinopterygii</taxon>
        <taxon>Neopterygii</taxon>
        <taxon>Teleostei</taxon>
        <taxon>Neoteleostei</taxon>
        <taxon>Acanthomorphata</taxon>
        <taxon>Carangaria</taxon>
        <taxon>Pleuronectiformes</taxon>
        <taxon>Pleuronectoidei</taxon>
        <taxon>Scophthalmidae</taxon>
        <taxon>Scophthalmus</taxon>
    </lineage>
</organism>
<evidence type="ECO:0000313" key="1">
    <source>
        <dbReference type="EMBL" id="KAF0028161.1"/>
    </source>
</evidence>
<reference evidence="1 2" key="1">
    <citation type="submission" date="2019-06" db="EMBL/GenBank/DDBJ databases">
        <title>Draft genomes of female and male turbot (Scophthalmus maximus).</title>
        <authorList>
            <person name="Xu H."/>
            <person name="Xu X.-W."/>
            <person name="Shao C."/>
            <person name="Chen S."/>
        </authorList>
    </citation>
    <scope>NUCLEOTIDE SEQUENCE [LARGE SCALE GENOMIC DNA]</scope>
    <source>
        <strain evidence="1">Ysfricsl-2016a</strain>
        <tissue evidence="1">Blood</tissue>
    </source>
</reference>
<sequence>MFELLGQITDAVLVSSNTGQSFVTLLTDDLKRLELDAGLCIGNSTAGASDMQVIESGSLFQLLNDTAVFIDDSYQRVNLCERESHDKRHRRIAPIEETSRWAKHAALAKVFGACGKPHDCLYIDLLFTLTAIEEQKTQTSKVRSKVRGIEHLAPPRSHTRSHGSLNPDHETALMLPIMFSYLFNFRRSSTSPVADGSSDSSPKAVATITDGVHRRKLRTRFFFRITLYVCYANVLFERRSGVK</sequence>
<protein>
    <submittedName>
        <fullName evidence="1">Uncharacterized protein</fullName>
    </submittedName>
</protein>
<dbReference type="AlphaFoldDB" id="A0A6A4SAN5"/>
<accession>A0A6A4SAN5</accession>
<dbReference type="EMBL" id="VEVO01000017">
    <property type="protein sequence ID" value="KAF0028161.1"/>
    <property type="molecule type" value="Genomic_DNA"/>
</dbReference>
<proteinExistence type="predicted"/>
<comment type="caution">
    <text evidence="1">The sequence shown here is derived from an EMBL/GenBank/DDBJ whole genome shotgun (WGS) entry which is preliminary data.</text>
</comment>
<gene>
    <name evidence="1" type="ORF">F2P81_019248</name>
</gene>